<proteinExistence type="predicted"/>
<evidence type="ECO:0000313" key="2">
    <source>
        <dbReference type="Proteomes" id="UP001567350"/>
    </source>
</evidence>
<accession>A0ABV4IKS7</accession>
<comment type="caution">
    <text evidence="1">The sequence shown here is derived from an EMBL/GenBank/DDBJ whole genome shotgun (WGS) entry which is preliminary data.</text>
</comment>
<protein>
    <submittedName>
        <fullName evidence="1">Uncharacterized protein</fullName>
    </submittedName>
</protein>
<name>A0ABV4IKS7_9BURK</name>
<dbReference type="Proteomes" id="UP001567350">
    <property type="component" value="Unassembled WGS sequence"/>
</dbReference>
<keyword evidence="2" id="KW-1185">Reference proteome</keyword>
<reference evidence="1 2" key="1">
    <citation type="submission" date="2024-08" db="EMBL/GenBank/DDBJ databases">
        <authorList>
            <person name="Feng Z."/>
            <person name="Ronholm J."/>
        </authorList>
    </citation>
    <scope>NUCLEOTIDE SEQUENCE [LARGE SCALE GENOMIC DNA]</scope>
    <source>
        <strain evidence="1 2">4-AB0-8</strain>
    </source>
</reference>
<gene>
    <name evidence="1" type="ORF">ACBP88_16230</name>
</gene>
<sequence>MSLEKYVQKIQKARDATDAASLLFHDNAIAIEHLLDECFEAQGFTPMTQNYAERRTEEFKFKHKGLGIEVDCKFNFSNVLELHVFLDGESIGLITVEKPSDELGLQFKPNTTAALLAGMVQSNRPVAYPLSKAIDSIFAK</sequence>
<dbReference type="RefSeq" id="WP_370894165.1">
    <property type="nucleotide sequence ID" value="NZ_JBGJLR010000027.1"/>
</dbReference>
<evidence type="ECO:0000313" key="1">
    <source>
        <dbReference type="EMBL" id="MEZ2740968.1"/>
    </source>
</evidence>
<organism evidence="1 2">
    <name type="scientific">Comamonas jiangduensis</name>
    <dbReference type="NCBI Taxonomy" id="1194168"/>
    <lineage>
        <taxon>Bacteria</taxon>
        <taxon>Pseudomonadati</taxon>
        <taxon>Pseudomonadota</taxon>
        <taxon>Betaproteobacteria</taxon>
        <taxon>Burkholderiales</taxon>
        <taxon>Comamonadaceae</taxon>
        <taxon>Comamonas</taxon>
    </lineage>
</organism>
<dbReference type="EMBL" id="JBGJLR010000027">
    <property type="protein sequence ID" value="MEZ2740968.1"/>
    <property type="molecule type" value="Genomic_DNA"/>
</dbReference>